<sequence length="85" mass="9621">MSIHPTLAKRRGAAADVRHLDQHALAARWGMSVRTLERWRFLNQGPAFLKLIGRVVYRLEDVEAFEVTQMRRGTKASVPPRSPAA</sequence>
<gene>
    <name evidence="1" type="ORF">EXY23_08330</name>
</gene>
<keyword evidence="2" id="KW-1185">Reference proteome</keyword>
<dbReference type="RefSeq" id="WP_132286906.1">
    <property type="nucleotide sequence ID" value="NZ_SKBM01000006.1"/>
</dbReference>
<evidence type="ECO:0000313" key="1">
    <source>
        <dbReference type="EMBL" id="TCZ63975.1"/>
    </source>
</evidence>
<accession>A0A4R4DRZ7</accession>
<dbReference type="AlphaFoldDB" id="A0A4R4DRZ7"/>
<dbReference type="SUPFAM" id="SSF46955">
    <property type="entry name" value="Putative DNA-binding domain"/>
    <property type="match status" value="1"/>
</dbReference>
<dbReference type="GO" id="GO:0003677">
    <property type="term" value="F:DNA binding"/>
    <property type="evidence" value="ECO:0007669"/>
    <property type="project" value="UniProtKB-KW"/>
</dbReference>
<keyword evidence="1" id="KW-0238">DNA-binding</keyword>
<dbReference type="Proteomes" id="UP000295023">
    <property type="component" value="Unassembled WGS sequence"/>
</dbReference>
<dbReference type="InterPro" id="IPR009061">
    <property type="entry name" value="DNA-bd_dom_put_sf"/>
</dbReference>
<protein>
    <submittedName>
        <fullName evidence="1">DNA-binding protein</fullName>
    </submittedName>
</protein>
<evidence type="ECO:0000313" key="2">
    <source>
        <dbReference type="Proteomes" id="UP000295023"/>
    </source>
</evidence>
<dbReference type="OrthoDB" id="9806994at2"/>
<reference evidence="1 2" key="1">
    <citation type="submission" date="2019-03" db="EMBL/GenBank/DDBJ databases">
        <title>Paracraurococcus aquatilis NE82 genome sequence.</title>
        <authorList>
            <person name="Zhao Y."/>
            <person name="Du Z."/>
        </authorList>
    </citation>
    <scope>NUCLEOTIDE SEQUENCE [LARGE SCALE GENOMIC DNA]</scope>
    <source>
        <strain evidence="1 2">NE82</strain>
    </source>
</reference>
<name>A0A4R4DRZ7_9PROT</name>
<proteinExistence type="predicted"/>
<organism evidence="1 2">
    <name type="scientific">Roseicella aquatilis</name>
    <dbReference type="NCBI Taxonomy" id="2527868"/>
    <lineage>
        <taxon>Bacteria</taxon>
        <taxon>Pseudomonadati</taxon>
        <taxon>Pseudomonadota</taxon>
        <taxon>Alphaproteobacteria</taxon>
        <taxon>Acetobacterales</taxon>
        <taxon>Roseomonadaceae</taxon>
        <taxon>Roseicella</taxon>
    </lineage>
</organism>
<dbReference type="EMBL" id="SKBM01000006">
    <property type="protein sequence ID" value="TCZ63975.1"/>
    <property type="molecule type" value="Genomic_DNA"/>
</dbReference>
<comment type="caution">
    <text evidence="1">The sequence shown here is derived from an EMBL/GenBank/DDBJ whole genome shotgun (WGS) entry which is preliminary data.</text>
</comment>